<keyword evidence="1" id="KW-0812">Transmembrane</keyword>
<keyword evidence="1" id="KW-1133">Transmembrane helix</keyword>
<reference evidence="2" key="1">
    <citation type="journal article" date="2020" name="Nature">
        <title>Giant virus diversity and host interactions through global metagenomics.</title>
        <authorList>
            <person name="Schulz F."/>
            <person name="Roux S."/>
            <person name="Paez-Espino D."/>
            <person name="Jungbluth S."/>
            <person name="Walsh D.A."/>
            <person name="Denef V.J."/>
            <person name="McMahon K.D."/>
            <person name="Konstantinidis K.T."/>
            <person name="Eloe-Fadrosh E.A."/>
            <person name="Kyrpides N.C."/>
            <person name="Woyke T."/>
        </authorList>
    </citation>
    <scope>NUCLEOTIDE SEQUENCE</scope>
    <source>
        <strain evidence="2">GVMAG-M-3300023174-24</strain>
    </source>
</reference>
<keyword evidence="1" id="KW-0472">Membrane</keyword>
<proteinExistence type="predicted"/>
<accession>A0A6C0DLB9</accession>
<protein>
    <submittedName>
        <fullName evidence="2">Uncharacterized protein</fullName>
    </submittedName>
</protein>
<feature type="transmembrane region" description="Helical" evidence="1">
    <location>
        <begin position="7"/>
        <end position="27"/>
    </location>
</feature>
<organism evidence="2">
    <name type="scientific">viral metagenome</name>
    <dbReference type="NCBI Taxonomy" id="1070528"/>
    <lineage>
        <taxon>unclassified sequences</taxon>
        <taxon>metagenomes</taxon>
        <taxon>organismal metagenomes</taxon>
    </lineage>
</organism>
<evidence type="ECO:0000313" key="2">
    <source>
        <dbReference type="EMBL" id="QHT17044.1"/>
    </source>
</evidence>
<evidence type="ECO:0000256" key="1">
    <source>
        <dbReference type="SAM" id="Phobius"/>
    </source>
</evidence>
<sequence length="54" mass="6455">MTKRCKYLSFIVYFIVSFILYLSYIYATKNTKKLINIIDNLSNPFKHKTNTNTK</sequence>
<dbReference type="AlphaFoldDB" id="A0A6C0DLB9"/>
<name>A0A6C0DLB9_9ZZZZ</name>
<dbReference type="EMBL" id="MN739631">
    <property type="protein sequence ID" value="QHT17044.1"/>
    <property type="molecule type" value="Genomic_DNA"/>
</dbReference>